<accession>A0A381Z8V8</accession>
<organism evidence="1">
    <name type="scientific">marine metagenome</name>
    <dbReference type="NCBI Taxonomy" id="408172"/>
    <lineage>
        <taxon>unclassified sequences</taxon>
        <taxon>metagenomes</taxon>
        <taxon>ecological metagenomes</taxon>
    </lineage>
</organism>
<feature type="non-terminal residue" evidence="1">
    <location>
        <position position="63"/>
    </location>
</feature>
<proteinExistence type="predicted"/>
<feature type="non-terminal residue" evidence="1">
    <location>
        <position position="1"/>
    </location>
</feature>
<reference evidence="1" key="1">
    <citation type="submission" date="2018-05" db="EMBL/GenBank/DDBJ databases">
        <authorList>
            <person name="Lanie J.A."/>
            <person name="Ng W.-L."/>
            <person name="Kazmierczak K.M."/>
            <person name="Andrzejewski T.M."/>
            <person name="Davidsen T.M."/>
            <person name="Wayne K.J."/>
            <person name="Tettelin H."/>
            <person name="Glass J.I."/>
            <person name="Rusch D."/>
            <person name="Podicherti R."/>
            <person name="Tsui H.-C.T."/>
            <person name="Winkler M.E."/>
        </authorList>
    </citation>
    <scope>NUCLEOTIDE SEQUENCE</scope>
</reference>
<dbReference type="AlphaFoldDB" id="A0A381Z8V8"/>
<protein>
    <submittedName>
        <fullName evidence="1">Uncharacterized protein</fullName>
    </submittedName>
</protein>
<name>A0A381Z8V8_9ZZZZ</name>
<sequence>VDPFIKKLDLPYELINQEEPYELLRKTFDNAIVSIGQIKSSDARKKIYSRLKKYKFNLPVIQS</sequence>
<gene>
    <name evidence="1" type="ORF">METZ01_LOCUS138146</name>
</gene>
<evidence type="ECO:0000313" key="1">
    <source>
        <dbReference type="EMBL" id="SVA85292.1"/>
    </source>
</evidence>
<dbReference type="EMBL" id="UINC01020275">
    <property type="protein sequence ID" value="SVA85292.1"/>
    <property type="molecule type" value="Genomic_DNA"/>
</dbReference>